<accession>A0AAD9P3U2</accession>
<proteinExistence type="predicted"/>
<gene>
    <name evidence="1" type="ORF">NP493_159g01002</name>
</gene>
<dbReference type="Proteomes" id="UP001209878">
    <property type="component" value="Unassembled WGS sequence"/>
</dbReference>
<evidence type="ECO:0000313" key="1">
    <source>
        <dbReference type="EMBL" id="KAK2187630.1"/>
    </source>
</evidence>
<organism evidence="1 2">
    <name type="scientific">Ridgeia piscesae</name>
    <name type="common">Tubeworm</name>
    <dbReference type="NCBI Taxonomy" id="27915"/>
    <lineage>
        <taxon>Eukaryota</taxon>
        <taxon>Metazoa</taxon>
        <taxon>Spiralia</taxon>
        <taxon>Lophotrochozoa</taxon>
        <taxon>Annelida</taxon>
        <taxon>Polychaeta</taxon>
        <taxon>Sedentaria</taxon>
        <taxon>Canalipalpata</taxon>
        <taxon>Sabellida</taxon>
        <taxon>Siboglinidae</taxon>
        <taxon>Ridgeia</taxon>
    </lineage>
</organism>
<keyword evidence="2" id="KW-1185">Reference proteome</keyword>
<evidence type="ECO:0000313" key="2">
    <source>
        <dbReference type="Proteomes" id="UP001209878"/>
    </source>
</evidence>
<sequence>MQESLATEHSRELLGDSLEQLLDGGAVADECTGHLQTTGWDVAHGGLHVVRDPFHEVAAVLVLDVQHLFVDLLHRHAATEHGGHRQVATVAWIAGSHHVLGVEHLLGELWNGQGSVLLATTGSEWSEAGHEEVKTWEWHHVHCQLPQIGVQLTGESEAGCHTRHGGGDEMVEVTVCGCGQFQCTEADIVQSLVVNAVCFVCVLNKLVDRQCSVVGFYNCVGHLETEEQCCNMSEKSKYRIPFRLREKQVRNDNIGNGTPNCRVN</sequence>
<reference evidence="1" key="1">
    <citation type="journal article" date="2023" name="Mol. Biol. Evol.">
        <title>Third-Generation Sequencing Reveals the Adaptive Role of the Epigenome in Three Deep-Sea Polychaetes.</title>
        <authorList>
            <person name="Perez M."/>
            <person name="Aroh O."/>
            <person name="Sun Y."/>
            <person name="Lan Y."/>
            <person name="Juniper S.K."/>
            <person name="Young C.R."/>
            <person name="Angers B."/>
            <person name="Qian P.Y."/>
        </authorList>
    </citation>
    <scope>NUCLEOTIDE SEQUENCE</scope>
    <source>
        <strain evidence="1">R07B-5</strain>
    </source>
</reference>
<dbReference type="EMBL" id="JAODUO010000159">
    <property type="protein sequence ID" value="KAK2187630.1"/>
    <property type="molecule type" value="Genomic_DNA"/>
</dbReference>
<name>A0AAD9P3U2_RIDPI</name>
<dbReference type="AlphaFoldDB" id="A0AAD9P3U2"/>
<dbReference type="PANTHER" id="PTHR36527:SF3">
    <property type="entry name" value="OS01G0282866 PROTEIN"/>
    <property type="match status" value="1"/>
</dbReference>
<comment type="caution">
    <text evidence="1">The sequence shown here is derived from an EMBL/GenBank/DDBJ whole genome shotgun (WGS) entry which is preliminary data.</text>
</comment>
<dbReference type="PANTHER" id="PTHR36527">
    <property type="entry name" value="OS01G0282866 PROTEIN"/>
    <property type="match status" value="1"/>
</dbReference>
<protein>
    <submittedName>
        <fullName evidence="1">Uncharacterized protein</fullName>
    </submittedName>
</protein>